<accession>A0A420ITY1</accession>
<dbReference type="AlphaFoldDB" id="A0A420ITY1"/>
<sequence length="264" mass="30685">SQRNLHTTTKSLKDNISLSSLSRPAPQKPSPLPEDTTQPKFNDDIKNFISNAITDSIKNLTQTPPSQPITQSTNQDDERLIKQTPIHQTSPTTYHLEQPLVPTINKFDGQIDFLEYIENLETRFSILPYQYTSDRLKVITAVENLAGPIVNNTDSPKQWARLELRYDEHLKDNWPALKQRLQERQSLKQPGITVQEYKQKFEKLCYQTKLPKNFWGDEFYKRLSSQIKDKLAAIATLDRRDYSTLTLHAVKFDEAYHARQRERG</sequence>
<feature type="region of interest" description="Disordered" evidence="1">
    <location>
        <begin position="58"/>
        <end position="78"/>
    </location>
</feature>
<feature type="region of interest" description="Disordered" evidence="1">
    <location>
        <begin position="1"/>
        <end position="43"/>
    </location>
</feature>
<feature type="non-terminal residue" evidence="2">
    <location>
        <position position="1"/>
    </location>
</feature>
<feature type="compositionally biased region" description="Polar residues" evidence="1">
    <location>
        <begin position="58"/>
        <end position="74"/>
    </location>
</feature>
<keyword evidence="3" id="KW-1185">Reference proteome</keyword>
<evidence type="ECO:0000313" key="3">
    <source>
        <dbReference type="Proteomes" id="UP000283383"/>
    </source>
</evidence>
<evidence type="ECO:0000256" key="1">
    <source>
        <dbReference type="SAM" id="MobiDB-lite"/>
    </source>
</evidence>
<gene>
    <name evidence="2" type="ORF">GcM3_067026</name>
</gene>
<proteinExistence type="predicted"/>
<feature type="compositionally biased region" description="Polar residues" evidence="1">
    <location>
        <begin position="1"/>
        <end position="22"/>
    </location>
</feature>
<reference evidence="2 3" key="1">
    <citation type="journal article" date="2018" name="BMC Genomics">
        <title>Comparative genome analyses reveal sequence features reflecting distinct modes of host-adaptation between dicot and monocot powdery mildew.</title>
        <authorList>
            <person name="Wu Y."/>
            <person name="Ma X."/>
            <person name="Pan Z."/>
            <person name="Kale S.D."/>
            <person name="Song Y."/>
            <person name="King H."/>
            <person name="Zhang Q."/>
            <person name="Presley C."/>
            <person name="Deng X."/>
            <person name="Wei C.I."/>
            <person name="Xiao S."/>
        </authorList>
    </citation>
    <scope>NUCLEOTIDE SEQUENCE [LARGE SCALE GENOMIC DNA]</scope>
    <source>
        <strain evidence="2">UMSG3</strain>
    </source>
</reference>
<dbReference type="EMBL" id="MCBQ01006785">
    <property type="protein sequence ID" value="RKF78002.1"/>
    <property type="molecule type" value="Genomic_DNA"/>
</dbReference>
<name>A0A420ITY1_9PEZI</name>
<comment type="caution">
    <text evidence="2">The sequence shown here is derived from an EMBL/GenBank/DDBJ whole genome shotgun (WGS) entry which is preliminary data.</text>
</comment>
<evidence type="ECO:0008006" key="4">
    <source>
        <dbReference type="Google" id="ProtNLM"/>
    </source>
</evidence>
<organism evidence="2 3">
    <name type="scientific">Golovinomyces cichoracearum</name>
    <dbReference type="NCBI Taxonomy" id="62708"/>
    <lineage>
        <taxon>Eukaryota</taxon>
        <taxon>Fungi</taxon>
        <taxon>Dikarya</taxon>
        <taxon>Ascomycota</taxon>
        <taxon>Pezizomycotina</taxon>
        <taxon>Leotiomycetes</taxon>
        <taxon>Erysiphales</taxon>
        <taxon>Erysiphaceae</taxon>
        <taxon>Golovinomyces</taxon>
    </lineage>
</organism>
<evidence type="ECO:0000313" key="2">
    <source>
        <dbReference type="EMBL" id="RKF78002.1"/>
    </source>
</evidence>
<protein>
    <recommendedName>
        <fullName evidence="4">Retrotransposon gag domain-containing protein</fullName>
    </recommendedName>
</protein>
<dbReference type="Proteomes" id="UP000283383">
    <property type="component" value="Unassembled WGS sequence"/>
</dbReference>